<feature type="region of interest" description="Disordered" evidence="1">
    <location>
        <begin position="522"/>
        <end position="541"/>
    </location>
</feature>
<gene>
    <name evidence="2" type="ORF">CHRIB12_LOCUS15481</name>
</gene>
<evidence type="ECO:0000313" key="2">
    <source>
        <dbReference type="EMBL" id="CAB5376794.1"/>
    </source>
</evidence>
<accession>A0A915ZJ99</accession>
<evidence type="ECO:0000256" key="1">
    <source>
        <dbReference type="SAM" id="MobiDB-lite"/>
    </source>
</evidence>
<protein>
    <submittedName>
        <fullName evidence="2">Uncharacterized protein</fullName>
    </submittedName>
</protein>
<feature type="compositionally biased region" description="Basic residues" evidence="1">
    <location>
        <begin position="304"/>
        <end position="316"/>
    </location>
</feature>
<proteinExistence type="predicted"/>
<feature type="region of interest" description="Disordered" evidence="1">
    <location>
        <begin position="233"/>
        <end position="326"/>
    </location>
</feature>
<dbReference type="EMBL" id="CAGKOT010000036">
    <property type="protein sequence ID" value="CAB5376794.1"/>
    <property type="molecule type" value="Genomic_DNA"/>
</dbReference>
<feature type="compositionally biased region" description="Basic and acidic residues" evidence="1">
    <location>
        <begin position="257"/>
        <end position="273"/>
    </location>
</feature>
<feature type="compositionally biased region" description="Polar residues" evidence="1">
    <location>
        <begin position="401"/>
        <end position="424"/>
    </location>
</feature>
<feature type="region of interest" description="Disordered" evidence="1">
    <location>
        <begin position="459"/>
        <end position="497"/>
    </location>
</feature>
<comment type="caution">
    <text evidence="2">The sequence shown here is derived from an EMBL/GenBank/DDBJ whole genome shotgun (WGS) entry which is preliminary data.</text>
</comment>
<feature type="compositionally biased region" description="Basic and acidic residues" evidence="1">
    <location>
        <begin position="484"/>
        <end position="497"/>
    </location>
</feature>
<feature type="region of interest" description="Disordered" evidence="1">
    <location>
        <begin position="48"/>
        <end position="76"/>
    </location>
</feature>
<dbReference type="VEuPathDB" id="FungiDB:RhiirFUN_019313"/>
<name>A0A915ZJ99_9GLOM</name>
<dbReference type="AlphaFoldDB" id="A0A915ZJ99"/>
<reference evidence="2" key="1">
    <citation type="submission" date="2020-05" db="EMBL/GenBank/DDBJ databases">
        <authorList>
            <person name="Rincon C."/>
            <person name="Sanders R I."/>
            <person name="Robbins C."/>
            <person name="Chaturvedi A."/>
        </authorList>
    </citation>
    <scope>NUCLEOTIDE SEQUENCE</scope>
    <source>
        <strain evidence="2">CHB12</strain>
    </source>
</reference>
<evidence type="ECO:0000313" key="3">
    <source>
        <dbReference type="Proteomes" id="UP000684084"/>
    </source>
</evidence>
<dbReference type="OrthoDB" id="2537141at2759"/>
<feature type="region of interest" description="Disordered" evidence="1">
    <location>
        <begin position="394"/>
        <end position="436"/>
    </location>
</feature>
<dbReference type="Proteomes" id="UP000684084">
    <property type="component" value="Unassembled WGS sequence"/>
</dbReference>
<sequence>MPPQPLQYAHLTESNLKEHTKSFVDRIALQEQFILDYVLEQQIINNEKSQKSEKKHSLSSDSEKSKISSSGHSRYSIEHDLPSINGSLLISRNQLRKSKLSEIKESEPQNSKKIFSKKDRIGSTLLFEKLRDKPLKDKSLNIDHCNQKNRKSSKKEKNISKADRRKSCKRVDSLLASSQIMQQNWSSDKLGTNRVTLRSDNKAGLGIFNKGKASEKIKTKGVPDLVFSEIDFLNSNPSRKRRNQNKDNSGQKNGSRRKSDLQDKTRDTDETSSVHDSACCKDYSTSAKKKKKENPHSMKNLPEKRKKISNNKHYNKPNKSNQPRIIRVESKVASLSESFHDLLDEKSISSNNCSNASYSLANKKTGCSPEYNHVDKMSELQDEQNIISSHFIDEQKKESSKYTSSHSDIHSLSNNNGCTNSPESFQKRRSRKDKLVTSSYFASNNIKYNQTEREDNPFLNQSVESSPKPCSPVVDTNKQGIYQKDSKVEETAPKHEYESLSVQEKMTNDNMELDNDSKRLPVDESIKNFPNNRAIPSEENDNNLCNERMDIHFDPTWIKRKSLLSSQLQNQQNQKNQKISTSDNKITTYQSHRLSHAVIAEGAKIGQSCKLAKEDCGSINNTNTEFGNEIVKNDEKIRQEIFVENTNLEHMNVNFFNSENAIQSNCQEVISNVNNRFNMCHEDCNQIIFSDLNGFQDNNQSLYKSHYESSNDLTYGGIDDEFFAQEFAVDNQNFQGSNLYSTLDKNLPYENQHWIQSHIEQNLIPQTPSLIQNQFLWPTNNKSSNLINKELTQVPEVQNNKQSWEDRIDDYNTQYITAESLVCDHDDDPIEDETDNGIARFVWKKHRLH</sequence>
<feature type="region of interest" description="Disordered" evidence="1">
    <location>
        <begin position="147"/>
        <end position="167"/>
    </location>
</feature>
<organism evidence="2 3">
    <name type="scientific">Rhizophagus irregularis</name>
    <dbReference type="NCBI Taxonomy" id="588596"/>
    <lineage>
        <taxon>Eukaryota</taxon>
        <taxon>Fungi</taxon>
        <taxon>Fungi incertae sedis</taxon>
        <taxon>Mucoromycota</taxon>
        <taxon>Glomeromycotina</taxon>
        <taxon>Glomeromycetes</taxon>
        <taxon>Glomerales</taxon>
        <taxon>Glomeraceae</taxon>
        <taxon>Rhizophagus</taxon>
    </lineage>
</organism>
<feature type="compositionally biased region" description="Basic and acidic residues" evidence="1">
    <location>
        <begin position="48"/>
        <end position="66"/>
    </location>
</feature>